<dbReference type="PANTHER" id="PTHR45857">
    <property type="entry name" value="FORMIN-LIKE PROTEIN"/>
    <property type="match status" value="1"/>
</dbReference>
<keyword evidence="4" id="KW-1185">Reference proteome</keyword>
<name>A0A7K9PRK7_9CORV</name>
<dbReference type="InterPro" id="IPR016024">
    <property type="entry name" value="ARM-type_fold"/>
</dbReference>
<dbReference type="SMART" id="SM01139">
    <property type="entry name" value="Drf_FH3"/>
    <property type="match status" value="1"/>
</dbReference>
<dbReference type="InterPro" id="IPR014768">
    <property type="entry name" value="GBD/FH3_dom"/>
</dbReference>
<feature type="non-terminal residue" evidence="3">
    <location>
        <position position="1"/>
    </location>
</feature>
<dbReference type="PROSITE" id="PS51232">
    <property type="entry name" value="GBD_FH3"/>
    <property type="match status" value="1"/>
</dbReference>
<evidence type="ECO:0000256" key="1">
    <source>
        <dbReference type="SAM" id="SignalP"/>
    </source>
</evidence>
<protein>
    <submittedName>
        <fullName evidence="3">FMNL1 protein</fullName>
    </submittedName>
</protein>
<dbReference type="GO" id="GO:0016477">
    <property type="term" value="P:cell migration"/>
    <property type="evidence" value="ECO:0007669"/>
    <property type="project" value="TreeGrafter"/>
</dbReference>
<dbReference type="EMBL" id="VWZT01010982">
    <property type="protein sequence ID" value="NXI01723.1"/>
    <property type="molecule type" value="Genomic_DNA"/>
</dbReference>
<dbReference type="Gene3D" id="1.25.10.10">
    <property type="entry name" value="Leucine-rich Repeat Variant"/>
    <property type="match status" value="1"/>
</dbReference>
<feature type="domain" description="GBD/FH3" evidence="2">
    <location>
        <begin position="1"/>
        <end position="101"/>
    </location>
</feature>
<evidence type="ECO:0000313" key="3">
    <source>
        <dbReference type="EMBL" id="NXI01723.1"/>
    </source>
</evidence>
<dbReference type="GO" id="GO:0005829">
    <property type="term" value="C:cytosol"/>
    <property type="evidence" value="ECO:0007669"/>
    <property type="project" value="TreeGrafter"/>
</dbReference>
<dbReference type="PANTHER" id="PTHR45857:SF2">
    <property type="entry name" value="FORMIN-LIKE PROTEIN 1"/>
    <property type="match status" value="1"/>
</dbReference>
<proteinExistence type="predicted"/>
<feature type="chain" id="PRO_5029775948" evidence="1">
    <location>
        <begin position="19"/>
        <end position="101"/>
    </location>
</feature>
<accession>A0A7K9PRK7</accession>
<dbReference type="InterPro" id="IPR011989">
    <property type="entry name" value="ARM-like"/>
</dbReference>
<feature type="signal peptide" evidence="1">
    <location>
        <begin position="1"/>
        <end position="18"/>
    </location>
</feature>
<dbReference type="GO" id="GO:0030866">
    <property type="term" value="P:cortical actin cytoskeleton organization"/>
    <property type="evidence" value="ECO:0007669"/>
    <property type="project" value="TreeGrafter"/>
</dbReference>
<dbReference type="Pfam" id="PF06367">
    <property type="entry name" value="Drf_FH3"/>
    <property type="match status" value="1"/>
</dbReference>
<dbReference type="SUPFAM" id="SSF48371">
    <property type="entry name" value="ARM repeat"/>
    <property type="match status" value="1"/>
</dbReference>
<dbReference type="InterPro" id="IPR043592">
    <property type="entry name" value="FMNL_animal"/>
</dbReference>
<reference evidence="3 4" key="1">
    <citation type="submission" date="2019-09" db="EMBL/GenBank/DDBJ databases">
        <title>Bird 10,000 Genomes (B10K) Project - Family phase.</title>
        <authorList>
            <person name="Zhang G."/>
        </authorList>
    </citation>
    <scope>NUCLEOTIDE SEQUENCE [LARGE SCALE GENOMIC DNA]</scope>
    <source>
        <strain evidence="3">B10K-DU-001-28</strain>
        <tissue evidence="3">Muscle</tissue>
    </source>
</reference>
<dbReference type="AlphaFoldDB" id="A0A7K9PRK7"/>
<evidence type="ECO:0000259" key="2">
    <source>
        <dbReference type="PROSITE" id="PS51232"/>
    </source>
</evidence>
<dbReference type="InterPro" id="IPR010472">
    <property type="entry name" value="FH3_dom"/>
</dbReference>
<evidence type="ECO:0000313" key="4">
    <source>
        <dbReference type="Proteomes" id="UP000570547"/>
    </source>
</evidence>
<organism evidence="3 4">
    <name type="scientific">Pachycephala philippinensis</name>
    <name type="common">yellow-belllied whistler</name>
    <dbReference type="NCBI Taxonomy" id="449367"/>
    <lineage>
        <taxon>Eukaryota</taxon>
        <taxon>Metazoa</taxon>
        <taxon>Chordata</taxon>
        <taxon>Craniata</taxon>
        <taxon>Vertebrata</taxon>
        <taxon>Euteleostomi</taxon>
        <taxon>Archelosauria</taxon>
        <taxon>Archosauria</taxon>
        <taxon>Dinosauria</taxon>
        <taxon>Saurischia</taxon>
        <taxon>Theropoda</taxon>
        <taxon>Coelurosauria</taxon>
        <taxon>Aves</taxon>
        <taxon>Neognathae</taxon>
        <taxon>Neoaves</taxon>
        <taxon>Telluraves</taxon>
        <taxon>Australaves</taxon>
        <taxon>Passeriformes</taxon>
        <taxon>Corvoidea</taxon>
        <taxon>Pachycephalidae</taxon>
        <taxon>Pachycephala</taxon>
    </lineage>
</organism>
<dbReference type="GO" id="GO:0051015">
    <property type="term" value="F:actin filament binding"/>
    <property type="evidence" value="ECO:0007669"/>
    <property type="project" value="TreeGrafter"/>
</dbReference>
<sequence length="101" mass="11723">RTKALVLELLAAVCLVRGGHDIILAAFDNFKEVCGEKNRFEKLMEYFRNEDTNIDFMVACMQFINIVVHSVENMNFRVFLQYEFTHLGLDQYLEVGDPEEG</sequence>
<gene>
    <name evidence="3" type="primary">Fmnl1_1</name>
    <name evidence="3" type="ORF">PACPHI_R06885</name>
</gene>
<dbReference type="GO" id="GO:0008360">
    <property type="term" value="P:regulation of cell shape"/>
    <property type="evidence" value="ECO:0007669"/>
    <property type="project" value="TreeGrafter"/>
</dbReference>
<dbReference type="Proteomes" id="UP000570547">
    <property type="component" value="Unassembled WGS sequence"/>
</dbReference>
<keyword evidence="1" id="KW-0732">Signal</keyword>
<comment type="caution">
    <text evidence="3">The sequence shown here is derived from an EMBL/GenBank/DDBJ whole genome shotgun (WGS) entry which is preliminary data.</text>
</comment>
<feature type="non-terminal residue" evidence="3">
    <location>
        <position position="101"/>
    </location>
</feature>